<evidence type="ECO:0000256" key="3">
    <source>
        <dbReference type="ARBA" id="ARBA00023242"/>
    </source>
</evidence>
<dbReference type="PROSITE" id="PS50071">
    <property type="entry name" value="HOMEOBOX_2"/>
    <property type="match status" value="1"/>
</dbReference>
<name>A0A1Y1WMM6_9FUNG</name>
<evidence type="ECO:0000256" key="4">
    <source>
        <dbReference type="PROSITE-ProRule" id="PRU00108"/>
    </source>
</evidence>
<evidence type="ECO:0000256" key="5">
    <source>
        <dbReference type="SAM" id="MobiDB-lite"/>
    </source>
</evidence>
<keyword evidence="8" id="KW-1185">Reference proteome</keyword>
<protein>
    <recommendedName>
        <fullName evidence="6">Homeobox domain-containing protein</fullName>
    </recommendedName>
</protein>
<dbReference type="RefSeq" id="XP_040748020.1">
    <property type="nucleotide sequence ID" value="XM_040884892.1"/>
</dbReference>
<organism evidence="7 8">
    <name type="scientific">Linderina pennispora</name>
    <dbReference type="NCBI Taxonomy" id="61395"/>
    <lineage>
        <taxon>Eukaryota</taxon>
        <taxon>Fungi</taxon>
        <taxon>Fungi incertae sedis</taxon>
        <taxon>Zoopagomycota</taxon>
        <taxon>Kickxellomycotina</taxon>
        <taxon>Kickxellomycetes</taxon>
        <taxon>Kickxellales</taxon>
        <taxon>Kickxellaceae</taxon>
        <taxon>Linderina</taxon>
    </lineage>
</organism>
<comment type="caution">
    <text evidence="7">The sequence shown here is derived from an EMBL/GenBank/DDBJ whole genome shotgun (WGS) entry which is preliminary data.</text>
</comment>
<sequence>MDSFISSNIASTENMATLAASIVHASPSGLLELEQAPSHMFLAETGIQPLAKDGLQVAGITEALDFPATASSIPAHLIDQLASLSSSVATPSESPFLAIDVFDECTSSGTLAAPPMHHVQQVGDFRPQRTGTPLTQIGDLPISAVGAPAGIPEHYPNMFAFPLDPAAEQLSAALVADAVAAVVSPAMVASTGCLDPQALHAVSRTPFADGMPGYLSQHSEYPSRSSTPLVKLAGSGLNPQYTPMTGLNPKKLNHRLDRIRPRRALSIGGPAALQAAMMHGLPDHLPQTCQYPHFSSPCVASYRPGHRTPLTSSGVVRHHRSGSENILVSPYQSAFSDSYLGSSRDSSTSPQMGSISRRPRGHSLLSTTQGVRSPKLSGMSDFSDIDNDLQPRKQLTEDQKNTYFTWLYKNRHDPKPKGKERERLRSVDDMSPARFKTWFANARRRYFTIDTVDGVQRYQLNARFYEVCRRYGIRLE</sequence>
<dbReference type="InterPro" id="IPR001356">
    <property type="entry name" value="HD"/>
</dbReference>
<dbReference type="SUPFAM" id="SSF46689">
    <property type="entry name" value="Homeodomain-like"/>
    <property type="match status" value="1"/>
</dbReference>
<feature type="DNA-binding region" description="Homeobox" evidence="4">
    <location>
        <begin position="388"/>
        <end position="450"/>
    </location>
</feature>
<dbReference type="InterPro" id="IPR009057">
    <property type="entry name" value="Homeodomain-like_sf"/>
</dbReference>
<dbReference type="AlphaFoldDB" id="A0A1Y1WMM6"/>
<evidence type="ECO:0000256" key="1">
    <source>
        <dbReference type="ARBA" id="ARBA00023125"/>
    </source>
</evidence>
<feature type="domain" description="Homeobox" evidence="6">
    <location>
        <begin position="386"/>
        <end position="449"/>
    </location>
</feature>
<gene>
    <name evidence="7" type="ORF">DL89DRAFT_23010</name>
</gene>
<accession>A0A1Y1WMM6</accession>
<dbReference type="EMBL" id="MCFD01000001">
    <property type="protein sequence ID" value="ORX74809.1"/>
    <property type="molecule type" value="Genomic_DNA"/>
</dbReference>
<feature type="region of interest" description="Disordered" evidence="5">
    <location>
        <begin position="338"/>
        <end position="385"/>
    </location>
</feature>
<dbReference type="GO" id="GO:0005634">
    <property type="term" value="C:nucleus"/>
    <property type="evidence" value="ECO:0007669"/>
    <property type="project" value="UniProtKB-SubCell"/>
</dbReference>
<feature type="compositionally biased region" description="Low complexity" evidence="5">
    <location>
        <begin position="338"/>
        <end position="349"/>
    </location>
</feature>
<dbReference type="Gene3D" id="1.10.10.60">
    <property type="entry name" value="Homeodomain-like"/>
    <property type="match status" value="1"/>
</dbReference>
<dbReference type="GO" id="GO:0003677">
    <property type="term" value="F:DNA binding"/>
    <property type="evidence" value="ECO:0007669"/>
    <property type="project" value="UniProtKB-UniRule"/>
</dbReference>
<dbReference type="GO" id="GO:0006355">
    <property type="term" value="P:regulation of DNA-templated transcription"/>
    <property type="evidence" value="ECO:0007669"/>
    <property type="project" value="InterPro"/>
</dbReference>
<evidence type="ECO:0000259" key="6">
    <source>
        <dbReference type="PROSITE" id="PS50071"/>
    </source>
</evidence>
<dbReference type="OrthoDB" id="5555798at2759"/>
<keyword evidence="1 4" id="KW-0238">DNA-binding</keyword>
<keyword evidence="2 4" id="KW-0371">Homeobox</keyword>
<keyword evidence="3 4" id="KW-0539">Nucleus</keyword>
<reference evidence="7 8" key="1">
    <citation type="submission" date="2016-07" db="EMBL/GenBank/DDBJ databases">
        <title>Pervasive Adenine N6-methylation of Active Genes in Fungi.</title>
        <authorList>
            <consortium name="DOE Joint Genome Institute"/>
            <person name="Mondo S.J."/>
            <person name="Dannebaum R.O."/>
            <person name="Kuo R.C."/>
            <person name="Labutti K."/>
            <person name="Haridas S."/>
            <person name="Kuo A."/>
            <person name="Salamov A."/>
            <person name="Ahrendt S.R."/>
            <person name="Lipzen A."/>
            <person name="Sullivan W."/>
            <person name="Andreopoulos W.B."/>
            <person name="Clum A."/>
            <person name="Lindquist E."/>
            <person name="Daum C."/>
            <person name="Ramamoorthy G.K."/>
            <person name="Gryganskyi A."/>
            <person name="Culley D."/>
            <person name="Magnuson J.K."/>
            <person name="James T.Y."/>
            <person name="O'Malley M.A."/>
            <person name="Stajich J.E."/>
            <person name="Spatafora J.W."/>
            <person name="Visel A."/>
            <person name="Grigoriev I.V."/>
        </authorList>
    </citation>
    <scope>NUCLEOTIDE SEQUENCE [LARGE SCALE GENOMIC DNA]</scope>
    <source>
        <strain evidence="7 8">ATCC 12442</strain>
    </source>
</reference>
<dbReference type="GeneID" id="63801540"/>
<dbReference type="InterPro" id="IPR008422">
    <property type="entry name" value="KN_HD"/>
</dbReference>
<dbReference type="Proteomes" id="UP000193922">
    <property type="component" value="Unassembled WGS sequence"/>
</dbReference>
<evidence type="ECO:0000313" key="8">
    <source>
        <dbReference type="Proteomes" id="UP000193922"/>
    </source>
</evidence>
<dbReference type="CDD" id="cd00086">
    <property type="entry name" value="homeodomain"/>
    <property type="match status" value="1"/>
</dbReference>
<proteinExistence type="predicted"/>
<evidence type="ECO:0000313" key="7">
    <source>
        <dbReference type="EMBL" id="ORX74809.1"/>
    </source>
</evidence>
<dbReference type="Pfam" id="PF05920">
    <property type="entry name" value="Homeobox_KN"/>
    <property type="match status" value="1"/>
</dbReference>
<evidence type="ECO:0000256" key="2">
    <source>
        <dbReference type="ARBA" id="ARBA00023155"/>
    </source>
</evidence>
<comment type="subcellular location">
    <subcellularLocation>
        <location evidence="4">Nucleus</location>
    </subcellularLocation>
</comment>